<comment type="subunit">
    <text evidence="7">Homodimer. Binds to stalled ribosomes, contacting rRNA.</text>
</comment>
<dbReference type="HAMAP" id="MF_00092">
    <property type="entry name" value="MutS2"/>
    <property type="match status" value="1"/>
</dbReference>
<dbReference type="InterPro" id="IPR002625">
    <property type="entry name" value="Smr_dom"/>
</dbReference>
<keyword evidence="2 7" id="KW-0547">Nucleotide-binding</keyword>
<dbReference type="Proteomes" id="UP000598633">
    <property type="component" value="Unassembled WGS sequence"/>
</dbReference>
<dbReference type="InterPro" id="IPR045076">
    <property type="entry name" value="MutS"/>
</dbReference>
<dbReference type="InterPro" id="IPR005747">
    <property type="entry name" value="MutS2"/>
</dbReference>
<dbReference type="NCBIfam" id="TIGR01069">
    <property type="entry name" value="mutS2"/>
    <property type="match status" value="1"/>
</dbReference>
<evidence type="ECO:0000256" key="8">
    <source>
        <dbReference type="SAM" id="Coils"/>
    </source>
</evidence>
<evidence type="ECO:0000256" key="7">
    <source>
        <dbReference type="HAMAP-Rule" id="MF_00092"/>
    </source>
</evidence>
<dbReference type="PIRSF" id="PIRSF005814">
    <property type="entry name" value="MutS_YshD"/>
    <property type="match status" value="1"/>
</dbReference>
<evidence type="ECO:0000313" key="12">
    <source>
        <dbReference type="Proteomes" id="UP000598633"/>
    </source>
</evidence>
<dbReference type="GO" id="GO:0030983">
    <property type="term" value="F:mismatched DNA binding"/>
    <property type="evidence" value="ECO:0007669"/>
    <property type="project" value="InterPro"/>
</dbReference>
<gene>
    <name evidence="7" type="primary">mutS2</name>
    <name evidence="7" type="synonym">rqcU</name>
    <name evidence="11" type="ORF">IFJ97_06040</name>
</gene>
<dbReference type="InterPro" id="IPR036187">
    <property type="entry name" value="DNA_mismatch_repair_MutS_sf"/>
</dbReference>
<accession>A0A8J7CGJ3</accession>
<protein>
    <recommendedName>
        <fullName evidence="7">Endonuclease MutS2</fullName>
        <ecNumber evidence="7">3.1.-.-</ecNumber>
    </recommendedName>
    <alternativeName>
        <fullName evidence="7">Ribosome-associated protein quality control-upstream factor</fullName>
        <shortName evidence="7">RQC-upstream factor</shortName>
        <shortName evidence="7">RqcU</shortName>
        <ecNumber evidence="7">3.6.4.-</ecNumber>
    </alternativeName>
</protein>
<reference evidence="11 12" key="1">
    <citation type="submission" date="2020-08" db="EMBL/GenBank/DDBJ databases">
        <title>Acidobacteriota in marine sediments use diverse sulfur dissimilation pathways.</title>
        <authorList>
            <person name="Wasmund K."/>
        </authorList>
    </citation>
    <scope>NUCLEOTIDE SEQUENCE [LARGE SCALE GENOMIC DNA]</scope>
    <source>
        <strain evidence="11">MAG AM3-A</strain>
    </source>
</reference>
<dbReference type="Gene3D" id="3.40.50.300">
    <property type="entry name" value="P-loop containing nucleotide triphosphate hydrolases"/>
    <property type="match status" value="1"/>
</dbReference>
<feature type="region of interest" description="Disordered" evidence="9">
    <location>
        <begin position="772"/>
        <end position="794"/>
    </location>
</feature>
<dbReference type="Pfam" id="PF00488">
    <property type="entry name" value="MutS_V"/>
    <property type="match status" value="1"/>
</dbReference>
<feature type="binding site" evidence="7">
    <location>
        <begin position="351"/>
        <end position="358"/>
    </location>
    <ligand>
        <name>ATP</name>
        <dbReference type="ChEBI" id="CHEBI:30616"/>
    </ligand>
</feature>
<dbReference type="PROSITE" id="PS50828">
    <property type="entry name" value="SMR"/>
    <property type="match status" value="1"/>
</dbReference>
<proteinExistence type="inferred from homology"/>
<dbReference type="EC" id="3.1.-.-" evidence="7"/>
<evidence type="ECO:0000256" key="5">
    <source>
        <dbReference type="ARBA" id="ARBA00022884"/>
    </source>
</evidence>
<keyword evidence="6 7" id="KW-0238">DNA-binding</keyword>
<dbReference type="InterPro" id="IPR000432">
    <property type="entry name" value="DNA_mismatch_repair_MutS_C"/>
</dbReference>
<dbReference type="Pfam" id="PF01713">
    <property type="entry name" value="Smr"/>
    <property type="match status" value="1"/>
</dbReference>
<dbReference type="SUPFAM" id="SSF52540">
    <property type="entry name" value="P-loop containing nucleoside triphosphate hydrolases"/>
    <property type="match status" value="1"/>
</dbReference>
<dbReference type="InterPro" id="IPR007696">
    <property type="entry name" value="DNA_mismatch_repair_MutS_core"/>
</dbReference>
<keyword evidence="7" id="KW-0255">Endonuclease</keyword>
<dbReference type="EMBL" id="JACXWA010000103">
    <property type="protein sequence ID" value="MBD3870904.1"/>
    <property type="molecule type" value="Genomic_DNA"/>
</dbReference>
<evidence type="ECO:0000256" key="3">
    <source>
        <dbReference type="ARBA" id="ARBA00022801"/>
    </source>
</evidence>
<keyword evidence="7" id="KW-0540">Nuclease</keyword>
<keyword evidence="4 7" id="KW-0067">ATP-binding</keyword>
<keyword evidence="3 7" id="KW-0378">Hydrolase</keyword>
<dbReference type="PANTHER" id="PTHR48466:SF2">
    <property type="entry name" value="OS10G0509000 PROTEIN"/>
    <property type="match status" value="1"/>
</dbReference>
<evidence type="ECO:0000259" key="10">
    <source>
        <dbReference type="PROSITE" id="PS50828"/>
    </source>
</evidence>
<dbReference type="Gene3D" id="3.30.1370.110">
    <property type="match status" value="1"/>
</dbReference>
<dbReference type="GO" id="GO:0045910">
    <property type="term" value="P:negative regulation of DNA recombination"/>
    <property type="evidence" value="ECO:0007669"/>
    <property type="project" value="InterPro"/>
</dbReference>
<dbReference type="GO" id="GO:0006298">
    <property type="term" value="P:mismatch repair"/>
    <property type="evidence" value="ECO:0007669"/>
    <property type="project" value="InterPro"/>
</dbReference>
<dbReference type="SMART" id="SM00463">
    <property type="entry name" value="SMR"/>
    <property type="match status" value="1"/>
</dbReference>
<comment type="function">
    <text evidence="7">Acts as a ribosome collision sensor, splitting the ribosome into its 2 subunits. Detects stalled/collided 70S ribosomes which it binds and splits by an ATP-hydrolysis driven conformational change. Acts upstream of the ribosome quality control system (RQC), a ribosome-associated complex that mediates the extraction of incompletely synthesized nascent chains from stalled ribosomes and their subsequent degradation. Probably generates substrates for RQC.</text>
</comment>
<comment type="function">
    <text evidence="7">Endonuclease that is involved in the suppression of homologous recombination and thus may have a key role in the control of bacterial genetic diversity.</text>
</comment>
<dbReference type="GO" id="GO:0005524">
    <property type="term" value="F:ATP binding"/>
    <property type="evidence" value="ECO:0007669"/>
    <property type="project" value="UniProtKB-UniRule"/>
</dbReference>
<dbReference type="PANTHER" id="PTHR48466">
    <property type="entry name" value="OS10G0509000 PROTEIN-RELATED"/>
    <property type="match status" value="1"/>
</dbReference>
<keyword evidence="1 7" id="KW-0699">rRNA-binding</keyword>
<keyword evidence="5 7" id="KW-0694">RNA-binding</keyword>
<comment type="similarity">
    <text evidence="7">Belongs to the DNA mismatch repair MutS family. MutS2 subfamily.</text>
</comment>
<keyword evidence="8" id="KW-0175">Coiled coil</keyword>
<dbReference type="GO" id="GO:0019843">
    <property type="term" value="F:rRNA binding"/>
    <property type="evidence" value="ECO:0007669"/>
    <property type="project" value="UniProtKB-UniRule"/>
</dbReference>
<evidence type="ECO:0000256" key="9">
    <source>
        <dbReference type="SAM" id="MobiDB-lite"/>
    </source>
</evidence>
<evidence type="ECO:0000313" key="11">
    <source>
        <dbReference type="EMBL" id="MBD3870904.1"/>
    </source>
</evidence>
<feature type="coiled-coil region" evidence="8">
    <location>
        <begin position="535"/>
        <end position="623"/>
    </location>
</feature>
<dbReference type="GO" id="GO:0072344">
    <property type="term" value="P:rescue of stalled ribosome"/>
    <property type="evidence" value="ECO:0007669"/>
    <property type="project" value="UniProtKB-UniRule"/>
</dbReference>
<dbReference type="SMART" id="SM00534">
    <property type="entry name" value="MUTSac"/>
    <property type="match status" value="1"/>
</dbReference>
<dbReference type="InterPro" id="IPR036063">
    <property type="entry name" value="Smr_dom_sf"/>
</dbReference>
<dbReference type="GO" id="GO:0043023">
    <property type="term" value="F:ribosomal large subunit binding"/>
    <property type="evidence" value="ECO:0007669"/>
    <property type="project" value="UniProtKB-UniRule"/>
</dbReference>
<dbReference type="EC" id="3.6.4.-" evidence="7"/>
<dbReference type="InterPro" id="IPR027417">
    <property type="entry name" value="P-loop_NTPase"/>
</dbReference>
<sequence>MRAQSDRSLALELEFDKILELIAAHARTCVGRVVIRDLATPLEDASGRARSALLTIAVADLIEEDGMLSLAGVDEAVPWLDEDAPPPSEPRDLVALLTLARRVAAIRRRLEASENEEFVDILSRLADTRELVDRVAPKLARDGTIADNASPELGRLRREIARARSDVLAELEAVRRGNREVVTDAPPTMRRDRYCLPVRSSARAQLAGLLLDVSARGATSFVEPIGVVELNNRLASAFAGEAREIQRILQEIARLFAEARDDLVSAVEVLAELDAVQAKALFGRSVEGRVVVPGEGRELVLLAARHPLLDQRLHTLRLQVFGEAERRDPDHRVVPLSFRMPEGADVLVISGPNAGGKTVVLKTLGLMVLMCRAGIPLPVDEGTVIPEFDHIWCHIGDEQDVGADLSTFSGAMAATARLLESAGPETLVLFDELGTGTDPLEGAALGCALLEELNRRGGMTVVTTHLAAIALSASAADGMENAAMEFDEDSERPTYTLFMGRPGRSRALEIARRMGVSESVLARARELLGGDHLELDRWLRRLETLEQELEAERVEVGERQRLAERARREAERELEKLEGERRELPEILASEREELRQRAKGRLDKAMATLKKATEEHEALGRRRLQKLRDDAMRLELPDGEAEVVAPGGLEEGTRVRLAFGGEGDLRAVRGSQAQVEVLGKKLWVPITELEVLKKPPPRRRPQVRVVAAEETAREINIIGLDSERAREDLERFLDQAFTTGAPSVRVVHGHGAGILRKMVADVCRSHPAVRGFRHPPQHLGGSGATEVDLEASG</sequence>
<dbReference type="SMART" id="SM00533">
    <property type="entry name" value="MUTSd"/>
    <property type="match status" value="1"/>
</dbReference>
<evidence type="ECO:0000256" key="1">
    <source>
        <dbReference type="ARBA" id="ARBA00022730"/>
    </source>
</evidence>
<dbReference type="GO" id="GO:0004519">
    <property type="term" value="F:endonuclease activity"/>
    <property type="evidence" value="ECO:0007669"/>
    <property type="project" value="UniProtKB-UniRule"/>
</dbReference>
<dbReference type="AlphaFoldDB" id="A0A8J7CGJ3"/>
<comment type="caution">
    <text evidence="11">The sequence shown here is derived from an EMBL/GenBank/DDBJ whole genome shotgun (WGS) entry which is preliminary data.</text>
</comment>
<evidence type="ECO:0000256" key="2">
    <source>
        <dbReference type="ARBA" id="ARBA00022741"/>
    </source>
</evidence>
<dbReference type="GO" id="GO:0016887">
    <property type="term" value="F:ATP hydrolysis activity"/>
    <property type="evidence" value="ECO:0007669"/>
    <property type="project" value="InterPro"/>
</dbReference>
<dbReference type="SUPFAM" id="SSF48334">
    <property type="entry name" value="DNA repair protein MutS, domain III"/>
    <property type="match status" value="1"/>
</dbReference>
<dbReference type="GO" id="GO:0140664">
    <property type="term" value="F:ATP-dependent DNA damage sensor activity"/>
    <property type="evidence" value="ECO:0007669"/>
    <property type="project" value="InterPro"/>
</dbReference>
<feature type="domain" description="Smr" evidence="10">
    <location>
        <begin position="716"/>
        <end position="791"/>
    </location>
</feature>
<evidence type="ECO:0000256" key="6">
    <source>
        <dbReference type="ARBA" id="ARBA00023125"/>
    </source>
</evidence>
<organism evidence="11 12">
    <name type="scientific">Candidatus Sulfomarinibacter kjeldsenii</name>
    <dbReference type="NCBI Taxonomy" id="2885994"/>
    <lineage>
        <taxon>Bacteria</taxon>
        <taxon>Pseudomonadati</taxon>
        <taxon>Acidobacteriota</taxon>
        <taxon>Thermoanaerobaculia</taxon>
        <taxon>Thermoanaerobaculales</taxon>
        <taxon>Candidatus Sulfomarinibacteraceae</taxon>
        <taxon>Candidatus Sulfomarinibacter</taxon>
    </lineage>
</organism>
<evidence type="ECO:0000256" key="4">
    <source>
        <dbReference type="ARBA" id="ARBA00022840"/>
    </source>
</evidence>
<name>A0A8J7CGJ3_9BACT</name>